<protein>
    <recommendedName>
        <fullName evidence="3">L1 transposable element RRM domain-containing protein</fullName>
    </recommendedName>
</protein>
<evidence type="ECO:0000313" key="2">
    <source>
        <dbReference type="Proteomes" id="UP000008672"/>
    </source>
</evidence>
<reference evidence="1" key="3">
    <citation type="submission" date="2025-09" db="UniProtKB">
        <authorList>
            <consortium name="Ensembl"/>
        </authorList>
    </citation>
    <scope>IDENTIFICATION</scope>
</reference>
<sequence length="204" mass="23288">NSSPSSGPSDLEKVMDKLQGIYRSLETLTTAIKELKDTNAGFLTRIMSVEQRVSDLQKKISLLQVCLDDQENRARRNNLHIIGFPEGAKQGKPAQFLQNILPTLLNIKVESPIEIERAHCSLASRPPEGKWLRPLIVKFLRFPVKEKLLSAARSLGKLEWQGHLIQIYLVLSKDLQDKQRLFQLVKKTLRDLNVRYGLYYPATL</sequence>
<dbReference type="InterPro" id="IPR004244">
    <property type="entry name" value="Transposase_22"/>
</dbReference>
<keyword evidence="2" id="KW-1185">Reference proteome</keyword>
<dbReference type="Ensembl" id="ENSLACT00000001025.1">
    <property type="protein sequence ID" value="ENSLACP00000001016.1"/>
    <property type="gene ID" value="ENSLACG00000000907.1"/>
</dbReference>
<dbReference type="HOGENOM" id="CLU_062834_2_1_1"/>
<name>H2ZUE5_LATCH</name>
<reference evidence="1" key="2">
    <citation type="submission" date="2025-08" db="UniProtKB">
        <authorList>
            <consortium name="Ensembl"/>
        </authorList>
    </citation>
    <scope>IDENTIFICATION</scope>
</reference>
<proteinExistence type="predicted"/>
<evidence type="ECO:0000313" key="1">
    <source>
        <dbReference type="Ensembl" id="ENSLACP00000001016.1"/>
    </source>
</evidence>
<dbReference type="OMA" id="CCEMDET"/>
<reference evidence="2" key="1">
    <citation type="submission" date="2011-08" db="EMBL/GenBank/DDBJ databases">
        <title>The draft genome of Latimeria chalumnae.</title>
        <authorList>
            <person name="Di Palma F."/>
            <person name="Alfoldi J."/>
            <person name="Johnson J."/>
            <person name="Berlin A."/>
            <person name="Gnerre S."/>
            <person name="Jaffe D."/>
            <person name="MacCallum I."/>
            <person name="Young S."/>
            <person name="Walker B.J."/>
            <person name="Lander E."/>
            <person name="Lindblad-Toh K."/>
        </authorList>
    </citation>
    <scope>NUCLEOTIDE SEQUENCE [LARGE SCALE GENOMIC DNA]</scope>
    <source>
        <strain evidence="2">Wild caught</strain>
    </source>
</reference>
<dbReference type="PANTHER" id="PTHR11505">
    <property type="entry name" value="L1 TRANSPOSABLE ELEMENT-RELATED"/>
    <property type="match status" value="1"/>
</dbReference>
<dbReference type="InParanoid" id="H2ZUE5"/>
<dbReference type="GeneTree" id="ENSGT01130000278975"/>
<accession>H2ZUE5</accession>
<dbReference type="Gene3D" id="3.30.70.1820">
    <property type="entry name" value="L1 transposable element, RRM domain"/>
    <property type="match status" value="1"/>
</dbReference>
<dbReference type="Proteomes" id="UP000008672">
    <property type="component" value="Unassembled WGS sequence"/>
</dbReference>
<organism evidence="1 2">
    <name type="scientific">Latimeria chalumnae</name>
    <name type="common">Coelacanth</name>
    <dbReference type="NCBI Taxonomy" id="7897"/>
    <lineage>
        <taxon>Eukaryota</taxon>
        <taxon>Metazoa</taxon>
        <taxon>Chordata</taxon>
        <taxon>Craniata</taxon>
        <taxon>Vertebrata</taxon>
        <taxon>Euteleostomi</taxon>
        <taxon>Coelacanthiformes</taxon>
        <taxon>Coelacanthidae</taxon>
        <taxon>Latimeria</taxon>
    </lineage>
</organism>
<dbReference type="AlphaFoldDB" id="H2ZUE5"/>
<dbReference type="EMBL" id="AFYH01263672">
    <property type="status" value="NOT_ANNOTATED_CDS"/>
    <property type="molecule type" value="Genomic_DNA"/>
</dbReference>
<evidence type="ECO:0008006" key="3">
    <source>
        <dbReference type="Google" id="ProtNLM"/>
    </source>
</evidence>